<dbReference type="Proteomes" id="UP000011713">
    <property type="component" value="Unassembled WGS sequence"/>
</dbReference>
<dbReference type="GO" id="GO:0005737">
    <property type="term" value="C:cytoplasm"/>
    <property type="evidence" value="ECO:0007669"/>
    <property type="project" value="TreeGrafter"/>
</dbReference>
<feature type="domain" description="25S rRNA (uridine-N(3))-methyltransferase BMT5-like" evidence="2">
    <location>
        <begin position="131"/>
        <end position="298"/>
    </location>
</feature>
<organism evidence="3 4">
    <name type="scientific">Hyaloperonospora arabidopsidis (strain Emoy2)</name>
    <name type="common">Downy mildew agent</name>
    <name type="synonym">Peronospora arabidopsidis</name>
    <dbReference type="NCBI Taxonomy" id="559515"/>
    <lineage>
        <taxon>Eukaryota</taxon>
        <taxon>Sar</taxon>
        <taxon>Stramenopiles</taxon>
        <taxon>Oomycota</taxon>
        <taxon>Peronosporomycetes</taxon>
        <taxon>Peronosporales</taxon>
        <taxon>Peronosporaceae</taxon>
        <taxon>Hyaloperonospora</taxon>
    </lineage>
</organism>
<evidence type="ECO:0000256" key="1">
    <source>
        <dbReference type="SAM" id="MobiDB-lite"/>
    </source>
</evidence>
<proteinExistence type="predicted"/>
<dbReference type="HOGENOM" id="CLU_053240_0_0_1"/>
<dbReference type="VEuPathDB" id="FungiDB:HpaG808402"/>
<protein>
    <recommendedName>
        <fullName evidence="2">25S rRNA (uridine-N(3))-methyltransferase BMT5-like domain-containing protein</fullName>
    </recommendedName>
</protein>
<dbReference type="GO" id="GO:0070475">
    <property type="term" value="P:rRNA base methylation"/>
    <property type="evidence" value="ECO:0007669"/>
    <property type="project" value="InterPro"/>
</dbReference>
<evidence type="ECO:0000313" key="3">
    <source>
        <dbReference type="EnsemblProtists" id="HpaP808402"/>
    </source>
</evidence>
<reference evidence="3" key="2">
    <citation type="submission" date="2015-06" db="UniProtKB">
        <authorList>
            <consortium name="EnsemblProtists"/>
        </authorList>
    </citation>
    <scope>IDENTIFICATION</scope>
    <source>
        <strain evidence="3">Emoy2</strain>
    </source>
</reference>
<dbReference type="eggNOG" id="KOG4174">
    <property type="taxonomic scope" value="Eukaryota"/>
</dbReference>
<dbReference type="STRING" id="559515.M4BPR3"/>
<dbReference type="Pfam" id="PF10354">
    <property type="entry name" value="BMT5-like"/>
    <property type="match status" value="1"/>
</dbReference>
<reference evidence="4" key="1">
    <citation type="journal article" date="2010" name="Science">
        <title>Signatures of adaptation to obligate biotrophy in the Hyaloperonospora arabidopsidis genome.</title>
        <authorList>
            <person name="Baxter L."/>
            <person name="Tripathy S."/>
            <person name="Ishaque N."/>
            <person name="Boot N."/>
            <person name="Cabral A."/>
            <person name="Kemen E."/>
            <person name="Thines M."/>
            <person name="Ah-Fong A."/>
            <person name="Anderson R."/>
            <person name="Badejoko W."/>
            <person name="Bittner-Eddy P."/>
            <person name="Boore J.L."/>
            <person name="Chibucos M.C."/>
            <person name="Coates M."/>
            <person name="Dehal P."/>
            <person name="Delehaunty K."/>
            <person name="Dong S."/>
            <person name="Downton P."/>
            <person name="Dumas B."/>
            <person name="Fabro G."/>
            <person name="Fronick C."/>
            <person name="Fuerstenberg S.I."/>
            <person name="Fulton L."/>
            <person name="Gaulin E."/>
            <person name="Govers F."/>
            <person name="Hughes L."/>
            <person name="Humphray S."/>
            <person name="Jiang R.H."/>
            <person name="Judelson H."/>
            <person name="Kamoun S."/>
            <person name="Kyung K."/>
            <person name="Meijer H."/>
            <person name="Minx P."/>
            <person name="Morris P."/>
            <person name="Nelson J."/>
            <person name="Phuntumart V."/>
            <person name="Qutob D."/>
            <person name="Rehmany A."/>
            <person name="Rougon-Cardoso A."/>
            <person name="Ryden P."/>
            <person name="Torto-Alalibo T."/>
            <person name="Studholme D."/>
            <person name="Wang Y."/>
            <person name="Win J."/>
            <person name="Wood J."/>
            <person name="Clifton S.W."/>
            <person name="Rogers J."/>
            <person name="Van den Ackerveken G."/>
            <person name="Jones J.D."/>
            <person name="McDowell J.M."/>
            <person name="Beynon J."/>
            <person name="Tyler B.M."/>
        </authorList>
    </citation>
    <scope>NUCLEOTIDE SEQUENCE [LARGE SCALE GENOMIC DNA]</scope>
    <source>
        <strain evidence="4">Emoy2</strain>
    </source>
</reference>
<dbReference type="AlphaFoldDB" id="M4BPR3"/>
<sequence>MASRSIESGTWCGLVWRDIYSDVSLSRGRVAMPIKRQAMDAASDLQRRDLHLLYVHHDTLHCAFTRCIACCYKIALHGRPGLLPNVRPELCPRMEATADAAVDDQAGLAPSFQANKHCIGLYDASKVKKILTVGDGNFSYSLALARALGPDSGVELVATSHESMTSIVETYPDGEKILGELAVMSNVKVKHEVDATDAEQLKALGQFDRVIWNFPCIRAPQGKDGQNDEMECNKKLLHNFFSHVGHVLTATGEVHVTHKTKAPFSQWGIENIATTNHLGYKRSVIFDRCLYPGYTNKKVLSKGSFPIWDSQTFVFVPEGQAQLPAEGEEAAIPDDDGCPDMIEPVTVDILDKVYLLLTPSLDDMLGSKKKKKKKGCSGSKGAASNSNFKDVSSSRKDVTNQKRKQPALGRSKENKHSGTKKSRRS</sequence>
<dbReference type="GO" id="GO:0070042">
    <property type="term" value="F:rRNA (uridine-N3-)-methyltransferase activity"/>
    <property type="evidence" value="ECO:0007669"/>
    <property type="project" value="InterPro"/>
</dbReference>
<name>M4BPR3_HYAAE</name>
<dbReference type="InParanoid" id="M4BPR3"/>
<accession>M4BPR3</accession>
<dbReference type="InterPro" id="IPR019446">
    <property type="entry name" value="BMT5-like"/>
</dbReference>
<dbReference type="PANTHER" id="PTHR11538">
    <property type="entry name" value="PHENYLALANYL-TRNA SYNTHETASE"/>
    <property type="match status" value="1"/>
</dbReference>
<feature type="region of interest" description="Disordered" evidence="1">
    <location>
        <begin position="366"/>
        <end position="425"/>
    </location>
</feature>
<dbReference type="EnsemblProtists" id="HpaT808402">
    <property type="protein sequence ID" value="HpaP808402"/>
    <property type="gene ID" value="HpaG808402"/>
</dbReference>
<keyword evidence="4" id="KW-1185">Reference proteome</keyword>
<dbReference type="EMBL" id="JH598525">
    <property type="status" value="NOT_ANNOTATED_CDS"/>
    <property type="molecule type" value="Genomic_DNA"/>
</dbReference>
<dbReference type="PANTHER" id="PTHR11538:SF104">
    <property type="entry name" value="25S RRNA (URIDINE-N(3))-METHYLTRANSFERASE BMT5-LIKE DOMAIN-CONTAINING PROTEIN"/>
    <property type="match status" value="1"/>
</dbReference>
<evidence type="ECO:0000259" key="2">
    <source>
        <dbReference type="Pfam" id="PF10354"/>
    </source>
</evidence>
<dbReference type="OMA" id="FTRCIAC"/>
<evidence type="ECO:0000313" key="4">
    <source>
        <dbReference type="Proteomes" id="UP000011713"/>
    </source>
</evidence>